<dbReference type="InterPro" id="IPR036047">
    <property type="entry name" value="F-box-like_dom_sf"/>
</dbReference>
<dbReference type="InterPro" id="IPR013187">
    <property type="entry name" value="F-box-assoc_dom_typ3"/>
</dbReference>
<dbReference type="SMART" id="SM00256">
    <property type="entry name" value="FBOX"/>
    <property type="match status" value="1"/>
</dbReference>
<protein>
    <recommendedName>
        <fullName evidence="1">F-box domain-containing protein</fullName>
    </recommendedName>
</protein>
<organism evidence="2 3">
    <name type="scientific">Urochloa decumbens</name>
    <dbReference type="NCBI Taxonomy" id="240449"/>
    <lineage>
        <taxon>Eukaryota</taxon>
        <taxon>Viridiplantae</taxon>
        <taxon>Streptophyta</taxon>
        <taxon>Embryophyta</taxon>
        <taxon>Tracheophyta</taxon>
        <taxon>Spermatophyta</taxon>
        <taxon>Magnoliopsida</taxon>
        <taxon>Liliopsida</taxon>
        <taxon>Poales</taxon>
        <taxon>Poaceae</taxon>
        <taxon>PACMAD clade</taxon>
        <taxon>Panicoideae</taxon>
        <taxon>Panicodae</taxon>
        <taxon>Paniceae</taxon>
        <taxon>Melinidinae</taxon>
        <taxon>Urochloa</taxon>
    </lineage>
</organism>
<reference evidence="3" key="1">
    <citation type="submission" date="2024-06" db="EMBL/GenBank/DDBJ databases">
        <authorList>
            <person name="Ryan C."/>
        </authorList>
    </citation>
    <scope>NUCLEOTIDE SEQUENCE [LARGE SCALE GENOMIC DNA]</scope>
</reference>
<sequence length="446" mass="50209">MGCSKRSSSAASSLPEDPLVEILSRVPGKSLCRFKCVSKAWYGLIADLLRRKKLPETLEGFFFVAAATIPAVPMTRATATTSNVKAYGYFADVLGRSVRPVESCFPFLSEARVPGIENIRLLHHCNGLLLFGYIQEPDKSLNYIVSNPATQQWVAVPSSDGKRSSLTHGTLSSLIFDPAVSSHFHLVQIKDEEDMPVQVYSSKSGVWTCVGREWKPEWECDDLYIAPGPCGAYVNGMLYVVLYGGMDWIAEMDVEGNTRKTIRVPLREEYEEEGEFWPCTDYVGQSQGRLHCIYHADQSYPEELPPEKQSYELFIWVLEDVETQQWVLKDTHCNRKLISYNMDTKEVRHLCTLAHGYRGITPLLFGRSAEIGSSKYGVAGGLNKSSRIRWCVFLMLGFVVYVVQVQLILQVCSVVFARLQASFASGYLNEHVKCYLYVSRVINLLI</sequence>
<dbReference type="PANTHER" id="PTHR35546">
    <property type="entry name" value="F-BOX PROTEIN INTERACTION DOMAIN PROTEIN-RELATED"/>
    <property type="match status" value="1"/>
</dbReference>
<dbReference type="InterPro" id="IPR055290">
    <property type="entry name" value="At3g26010-like"/>
</dbReference>
<dbReference type="Gene3D" id="1.20.1280.50">
    <property type="match status" value="1"/>
</dbReference>
<reference evidence="2 3" key="2">
    <citation type="submission" date="2024-10" db="EMBL/GenBank/DDBJ databases">
        <authorList>
            <person name="Ryan C."/>
        </authorList>
    </citation>
    <scope>NUCLEOTIDE SEQUENCE [LARGE SCALE GENOMIC DNA]</scope>
</reference>
<dbReference type="SUPFAM" id="SSF81383">
    <property type="entry name" value="F-box domain"/>
    <property type="match status" value="1"/>
</dbReference>
<dbReference type="PROSITE" id="PS50181">
    <property type="entry name" value="FBOX"/>
    <property type="match status" value="1"/>
</dbReference>
<evidence type="ECO:0000313" key="2">
    <source>
        <dbReference type="EMBL" id="CAL5078825.1"/>
    </source>
</evidence>
<evidence type="ECO:0000313" key="3">
    <source>
        <dbReference type="Proteomes" id="UP001497457"/>
    </source>
</evidence>
<dbReference type="EMBL" id="OZ075117">
    <property type="protein sequence ID" value="CAL5078825.1"/>
    <property type="molecule type" value="Genomic_DNA"/>
</dbReference>
<name>A0ABC9FMV7_9POAL</name>
<accession>A0ABC9FMV7</accession>
<dbReference type="Pfam" id="PF00646">
    <property type="entry name" value="F-box"/>
    <property type="match status" value="1"/>
</dbReference>
<dbReference type="Pfam" id="PF08268">
    <property type="entry name" value="FBA_3"/>
    <property type="match status" value="1"/>
</dbReference>
<dbReference type="PANTHER" id="PTHR35546:SF108">
    <property type="entry name" value="F-BOX DOMAIN-CONTAINING PROTEIN"/>
    <property type="match status" value="1"/>
</dbReference>
<dbReference type="InterPro" id="IPR001810">
    <property type="entry name" value="F-box_dom"/>
</dbReference>
<dbReference type="CDD" id="cd22157">
    <property type="entry name" value="F-box_AtFBW1-like"/>
    <property type="match status" value="1"/>
</dbReference>
<dbReference type="AlphaFoldDB" id="A0ABC9FMV7"/>
<gene>
    <name evidence="2" type="ORF">URODEC1_LOCUS107316</name>
</gene>
<proteinExistence type="predicted"/>
<feature type="domain" description="F-box" evidence="1">
    <location>
        <begin position="8"/>
        <end position="54"/>
    </location>
</feature>
<evidence type="ECO:0000259" key="1">
    <source>
        <dbReference type="PROSITE" id="PS50181"/>
    </source>
</evidence>
<keyword evidence="3" id="KW-1185">Reference proteome</keyword>
<dbReference type="Proteomes" id="UP001497457">
    <property type="component" value="Chromosome 7b"/>
</dbReference>